<dbReference type="GO" id="GO:0016491">
    <property type="term" value="F:oxidoreductase activity"/>
    <property type="evidence" value="ECO:0007669"/>
    <property type="project" value="UniProtKB-KW"/>
</dbReference>
<name>A0A0P8WCN9_9CLOT</name>
<dbReference type="Proteomes" id="UP000050326">
    <property type="component" value="Unassembled WGS sequence"/>
</dbReference>
<organism evidence="4 5">
    <name type="scientific">Oxobacter pfennigii</name>
    <dbReference type="NCBI Taxonomy" id="36849"/>
    <lineage>
        <taxon>Bacteria</taxon>
        <taxon>Bacillati</taxon>
        <taxon>Bacillota</taxon>
        <taxon>Clostridia</taxon>
        <taxon>Eubacteriales</taxon>
        <taxon>Clostridiaceae</taxon>
        <taxon>Oxobacter</taxon>
    </lineage>
</organism>
<comment type="caution">
    <text evidence="4">The sequence shown here is derived from an EMBL/GenBank/DDBJ whole genome shotgun (WGS) entry which is preliminary data.</text>
</comment>
<keyword evidence="2" id="KW-0288">FMN</keyword>
<dbReference type="PATRIC" id="fig|36849.3.peg.817"/>
<dbReference type="STRING" id="36849.OXPF_07640"/>
<accession>A0A0P8WCN9</accession>
<gene>
    <name evidence="4" type="primary">sgcG_1</name>
    <name evidence="4" type="ORF">OXPF_07640</name>
</gene>
<dbReference type="Pfam" id="PF03358">
    <property type="entry name" value="FMN_red"/>
    <property type="match status" value="1"/>
</dbReference>
<dbReference type="PANTHER" id="PTHR43278:SF2">
    <property type="entry name" value="IRON-SULFUR FLAVOPROTEIN"/>
    <property type="match status" value="1"/>
</dbReference>
<feature type="domain" description="NADPH-dependent FMN reductase-like" evidence="3">
    <location>
        <begin position="1"/>
        <end position="105"/>
    </location>
</feature>
<keyword evidence="4" id="KW-0560">Oxidoreductase</keyword>
<evidence type="ECO:0000313" key="4">
    <source>
        <dbReference type="EMBL" id="KPU45531.1"/>
    </source>
</evidence>
<keyword evidence="5" id="KW-1185">Reference proteome</keyword>
<evidence type="ECO:0000313" key="5">
    <source>
        <dbReference type="Proteomes" id="UP000050326"/>
    </source>
</evidence>
<sequence>MKVVALNGSPRKKWNTATLLEKALEGAQSVGAETELIHLYDLNFKGCISCFVCKLKNGKSYGKCAMKDDLTPILEKIAHADAVFIGSPIYFGNLTGETRSLLERMLFQYLVYSNKSGPTLFPRQIPIGLIYTMNIPDDMIKKTNFEQQLSQMEGALKRMFGYSECYYSTDTYQFDDYSKYVADRFDVEAKTKRYKEVFPVDCQNVYEMGAKLAKGIPV</sequence>
<proteinExistence type="predicted"/>
<dbReference type="SUPFAM" id="SSF52218">
    <property type="entry name" value="Flavoproteins"/>
    <property type="match status" value="1"/>
</dbReference>
<dbReference type="AlphaFoldDB" id="A0A0P8WCN9"/>
<dbReference type="PANTHER" id="PTHR43278">
    <property type="entry name" value="NAD(P)H-DEPENDENT FMN-CONTAINING OXIDOREDUCTASE YWQN-RELATED"/>
    <property type="match status" value="1"/>
</dbReference>
<dbReference type="InterPro" id="IPR051796">
    <property type="entry name" value="ISF_SsuE-like"/>
</dbReference>
<evidence type="ECO:0000256" key="1">
    <source>
        <dbReference type="ARBA" id="ARBA00022630"/>
    </source>
</evidence>
<keyword evidence="1" id="KW-0285">Flavoprotein</keyword>
<reference evidence="4 5" key="1">
    <citation type="submission" date="2015-09" db="EMBL/GenBank/DDBJ databases">
        <title>Genome sequence of Oxobacter pfennigii DSM 3222.</title>
        <authorList>
            <person name="Poehlein A."/>
            <person name="Bengelsdorf F.R."/>
            <person name="Schiel-Bengelsdorf B."/>
            <person name="Duerre P."/>
            <person name="Daniel R."/>
        </authorList>
    </citation>
    <scope>NUCLEOTIDE SEQUENCE [LARGE SCALE GENOMIC DNA]</scope>
    <source>
        <strain evidence="4 5">DSM 3222</strain>
    </source>
</reference>
<dbReference type="InterPro" id="IPR029039">
    <property type="entry name" value="Flavoprotein-like_sf"/>
</dbReference>
<evidence type="ECO:0000259" key="3">
    <source>
        <dbReference type="Pfam" id="PF03358"/>
    </source>
</evidence>
<protein>
    <submittedName>
        <fullName evidence="4">2-amino-4-deoxychorismate dehydrogenase</fullName>
        <ecNumber evidence="4">1.3.99.24</ecNumber>
    </submittedName>
</protein>
<dbReference type="EC" id="1.3.99.24" evidence="4"/>
<dbReference type="EMBL" id="LKET01000021">
    <property type="protein sequence ID" value="KPU45531.1"/>
    <property type="molecule type" value="Genomic_DNA"/>
</dbReference>
<dbReference type="InterPro" id="IPR005025">
    <property type="entry name" value="FMN_Rdtase-like_dom"/>
</dbReference>
<dbReference type="OrthoDB" id="6398207at2"/>
<dbReference type="RefSeq" id="WP_054873878.1">
    <property type="nucleotide sequence ID" value="NZ_LKET01000021.1"/>
</dbReference>
<evidence type="ECO:0000256" key="2">
    <source>
        <dbReference type="ARBA" id="ARBA00022643"/>
    </source>
</evidence>
<dbReference type="Gene3D" id="3.40.50.360">
    <property type="match status" value="1"/>
</dbReference>